<name>A0A2A4CUG7_9RHOB</name>
<evidence type="ECO:0000313" key="1">
    <source>
        <dbReference type="EMBL" id="PCD77990.1"/>
    </source>
</evidence>
<dbReference type="Proteomes" id="UP000243507">
    <property type="component" value="Unassembled WGS sequence"/>
</dbReference>
<comment type="caution">
    <text evidence="1">The sequence shown here is derived from an EMBL/GenBank/DDBJ whole genome shotgun (WGS) entry which is preliminary data.</text>
</comment>
<evidence type="ECO:0000313" key="2">
    <source>
        <dbReference type="Proteomes" id="UP000243507"/>
    </source>
</evidence>
<organism evidence="1 2">
    <name type="scientific">Pseudothioclava arenosa</name>
    <dbReference type="NCBI Taxonomy" id="1795308"/>
    <lineage>
        <taxon>Bacteria</taxon>
        <taxon>Pseudomonadati</taxon>
        <taxon>Pseudomonadota</taxon>
        <taxon>Alphaproteobacteria</taxon>
        <taxon>Rhodobacterales</taxon>
        <taxon>Paracoccaceae</taxon>
        <taxon>Pseudothioclava</taxon>
    </lineage>
</organism>
<gene>
    <name evidence="1" type="ORF">CLN94_01385</name>
</gene>
<dbReference type="OrthoDB" id="7869496at2"/>
<dbReference type="AlphaFoldDB" id="A0A2A4CUG7"/>
<dbReference type="RefSeq" id="WP_096430236.1">
    <property type="nucleotide sequence ID" value="NZ_NTJD01000001.1"/>
</dbReference>
<dbReference type="EMBL" id="NTJD01000001">
    <property type="protein sequence ID" value="PCD77990.1"/>
    <property type="molecule type" value="Genomic_DNA"/>
</dbReference>
<sequence length="140" mass="15810">MKQLDRLVTLRLPLDLLQQIEQQSRAAARSPSEMIRKALETGLCADSASAARPLHAALGEMIAEAGGWLTLQMRLRRAGYVLRLHEDDRLALHDWPGDHFVDWLDVLGFDYAALRLRYRAPFPGALPRKPPPCFKSKRVA</sequence>
<protein>
    <submittedName>
        <fullName evidence="1">Uncharacterized protein</fullName>
    </submittedName>
</protein>
<proteinExistence type="predicted"/>
<keyword evidence="2" id="KW-1185">Reference proteome</keyword>
<accession>A0A2A4CUG7</accession>
<reference evidence="1 2" key="1">
    <citation type="submission" date="2017-09" db="EMBL/GenBank/DDBJ databases">
        <title>A multilocus sequence analysis scheme for characterization of bacteria in the genus Thioclava.</title>
        <authorList>
            <person name="Liu Y."/>
            <person name="Shao Z."/>
        </authorList>
    </citation>
    <scope>NUCLEOTIDE SEQUENCE [LARGE SCALE GENOMIC DNA]</scope>
    <source>
        <strain evidence="1 2">CAU 1312</strain>
    </source>
</reference>